<dbReference type="EC" id="5.1.3.21" evidence="5"/>
<dbReference type="RefSeq" id="WP_089556855.1">
    <property type="nucleotide sequence ID" value="NZ_CP022474.1"/>
</dbReference>
<dbReference type="Pfam" id="PF01263">
    <property type="entry name" value="Aldose_epim"/>
    <property type="match status" value="1"/>
</dbReference>
<comment type="pathway">
    <text evidence="1 5">Carbohydrate metabolism; hexose metabolism.</text>
</comment>
<reference evidence="8 9" key="1">
    <citation type="submission" date="2017-07" db="EMBL/GenBank/DDBJ databases">
        <title>Lactobacillus curvatus MRS6 whole genome.</title>
        <authorList>
            <person name="Jans C."/>
            <person name="Lagler S."/>
            <person name="Lacroix C."/>
            <person name="Meile L."/>
            <person name="Stevens M.J.A."/>
        </authorList>
    </citation>
    <scope>NUCLEOTIDE SEQUENCE [LARGE SCALE GENOMIC DNA]</scope>
    <source>
        <strain evidence="8 9">MRS6</strain>
    </source>
</reference>
<dbReference type="GO" id="GO:0005737">
    <property type="term" value="C:cytoplasm"/>
    <property type="evidence" value="ECO:0007669"/>
    <property type="project" value="TreeGrafter"/>
</dbReference>
<evidence type="ECO:0000256" key="1">
    <source>
        <dbReference type="ARBA" id="ARBA00005028"/>
    </source>
</evidence>
<evidence type="ECO:0000256" key="6">
    <source>
        <dbReference type="PIRSR" id="PIRSR005096-2"/>
    </source>
</evidence>
<gene>
    <name evidence="8" type="ORF">CG419_06690</name>
</gene>
<dbReference type="GO" id="GO:0050558">
    <property type="term" value="F:maltose epimerase activity"/>
    <property type="evidence" value="ECO:0007669"/>
    <property type="project" value="UniProtKB-EC"/>
</dbReference>
<dbReference type="InterPro" id="IPR008183">
    <property type="entry name" value="Aldose_1/G6P_1-epimerase"/>
</dbReference>
<evidence type="ECO:0000313" key="9">
    <source>
        <dbReference type="Proteomes" id="UP000199749"/>
    </source>
</evidence>
<evidence type="ECO:0000256" key="2">
    <source>
        <dbReference type="ARBA" id="ARBA00006206"/>
    </source>
</evidence>
<dbReference type="PIRSF" id="PIRSF005096">
    <property type="entry name" value="GALM"/>
    <property type="match status" value="1"/>
</dbReference>
<dbReference type="PANTHER" id="PTHR10091">
    <property type="entry name" value="ALDOSE-1-EPIMERASE"/>
    <property type="match status" value="1"/>
</dbReference>
<evidence type="ECO:0000256" key="4">
    <source>
        <dbReference type="ARBA" id="ARBA00023277"/>
    </source>
</evidence>
<dbReference type="InterPro" id="IPR014718">
    <property type="entry name" value="GH-type_carb-bd"/>
</dbReference>
<dbReference type="InterPro" id="IPR015443">
    <property type="entry name" value="Aldose_1-epimerase"/>
</dbReference>
<dbReference type="CDD" id="cd09019">
    <property type="entry name" value="galactose_mutarotase_like"/>
    <property type="match status" value="1"/>
</dbReference>
<dbReference type="Proteomes" id="UP000199749">
    <property type="component" value="Chromosome"/>
</dbReference>
<dbReference type="EMBL" id="CP022474">
    <property type="protein sequence ID" value="ASN60347.1"/>
    <property type="molecule type" value="Genomic_DNA"/>
</dbReference>
<dbReference type="GO" id="GO:0033499">
    <property type="term" value="P:galactose catabolic process via UDP-galactose, Leloir pathway"/>
    <property type="evidence" value="ECO:0007669"/>
    <property type="project" value="TreeGrafter"/>
</dbReference>
<dbReference type="GO" id="GO:0006006">
    <property type="term" value="P:glucose metabolic process"/>
    <property type="evidence" value="ECO:0007669"/>
    <property type="project" value="TreeGrafter"/>
</dbReference>
<protein>
    <recommendedName>
        <fullName evidence="5">Maltose epimerase</fullName>
        <ecNumber evidence="5">5.1.3.21</ecNumber>
    </recommendedName>
</protein>
<accession>A0AAC9Y198</accession>
<organism evidence="8 9">
    <name type="scientific">Latilactobacillus curvatus</name>
    <name type="common">Lactobacillus curvatus</name>
    <dbReference type="NCBI Taxonomy" id="28038"/>
    <lineage>
        <taxon>Bacteria</taxon>
        <taxon>Bacillati</taxon>
        <taxon>Bacillota</taxon>
        <taxon>Bacilli</taxon>
        <taxon>Lactobacillales</taxon>
        <taxon>Lactobacillaceae</taxon>
        <taxon>Latilactobacillus</taxon>
    </lineage>
</organism>
<evidence type="ECO:0000256" key="3">
    <source>
        <dbReference type="ARBA" id="ARBA00023235"/>
    </source>
</evidence>
<dbReference type="InterPro" id="IPR011013">
    <property type="entry name" value="Gal_mutarotase_sf_dom"/>
</dbReference>
<comment type="catalytic activity">
    <reaction evidence="5">
        <text>alpha-maltose = beta-maltose</text>
        <dbReference type="Rhea" id="RHEA:21228"/>
        <dbReference type="ChEBI" id="CHEBI:18147"/>
        <dbReference type="ChEBI" id="CHEBI:18167"/>
        <dbReference type="EC" id="5.1.3.21"/>
    </reaction>
</comment>
<evidence type="ECO:0000256" key="5">
    <source>
        <dbReference type="PIRNR" id="PIRNR005096"/>
    </source>
</evidence>
<dbReference type="GO" id="GO:0030246">
    <property type="term" value="F:carbohydrate binding"/>
    <property type="evidence" value="ECO:0007669"/>
    <property type="project" value="InterPro"/>
</dbReference>
<feature type="binding site" evidence="7">
    <location>
        <begin position="178"/>
        <end position="180"/>
    </location>
    <ligand>
        <name>beta-D-galactose</name>
        <dbReference type="ChEBI" id="CHEBI:27667"/>
    </ligand>
</feature>
<dbReference type="SUPFAM" id="SSF74650">
    <property type="entry name" value="Galactose mutarotase-like"/>
    <property type="match status" value="1"/>
</dbReference>
<name>A0AAC9Y198_LATCU</name>
<sequence>MQIIENHFDCYQEQPVQQIRLINDHHVSVSFLTLGAVWYEFLVPSTTGHHNLLLNFPHSADYLTNPFYVGMAIGRTAGRLANGQFESDGQSFTLPTNENQHTLHGGPHGFNQFIWSYTTKQEQDSVSVTFERLISHLEDGYPGNLSVKITYCLDNNNQVTLSFAGVSDAQTLFNPTSHAYFNLSDSNQILDQTLQIHAQEFLELDAQKIPTGQFNNVLATPFDFTHPQQLGSAITALKNTPEKGIDDLFHVKPQEDYEIAILRDPKTKRKIRICSNRNGLVVFTANSFTNQLPFKRGNGQPHMGIALEPQTLPKSPDYQEIQLAANISQQYCIRYQYSAE</sequence>
<keyword evidence="4 5" id="KW-0119">Carbohydrate metabolism</keyword>
<feature type="binding site" evidence="6">
    <location>
        <position position="246"/>
    </location>
    <ligand>
        <name>beta-D-galactose</name>
        <dbReference type="ChEBI" id="CHEBI:27667"/>
    </ligand>
</feature>
<dbReference type="GO" id="GO:0004034">
    <property type="term" value="F:aldose 1-epimerase activity"/>
    <property type="evidence" value="ECO:0007669"/>
    <property type="project" value="TreeGrafter"/>
</dbReference>
<evidence type="ECO:0000256" key="7">
    <source>
        <dbReference type="PIRSR" id="PIRSR005096-3"/>
    </source>
</evidence>
<keyword evidence="3 5" id="KW-0413">Isomerase</keyword>
<proteinExistence type="inferred from homology"/>
<comment type="function">
    <text evidence="5">Catalyzes the interconversion of alpha and beta anomers of maltose.</text>
</comment>
<dbReference type="AlphaFoldDB" id="A0AAC9Y198"/>
<evidence type="ECO:0000313" key="8">
    <source>
        <dbReference type="EMBL" id="ASN60347.1"/>
    </source>
</evidence>
<comment type="similarity">
    <text evidence="2 5">Belongs to the aldose epimerase family.</text>
</comment>
<dbReference type="InterPro" id="IPR047215">
    <property type="entry name" value="Galactose_mutarotase-like"/>
</dbReference>
<dbReference type="Gene3D" id="2.70.98.10">
    <property type="match status" value="1"/>
</dbReference>
<dbReference type="PANTHER" id="PTHR10091:SF0">
    <property type="entry name" value="GALACTOSE MUTAROTASE"/>
    <property type="match status" value="1"/>
</dbReference>